<dbReference type="AlphaFoldDB" id="A0AAD4SZK6"/>
<evidence type="ECO:0000313" key="2">
    <source>
        <dbReference type="Proteomes" id="UP001202328"/>
    </source>
</evidence>
<proteinExistence type="predicted"/>
<reference evidence="1" key="1">
    <citation type="submission" date="2022-04" db="EMBL/GenBank/DDBJ databases">
        <title>A functionally conserved STORR gene fusion in Papaver species that diverged 16.8 million years ago.</title>
        <authorList>
            <person name="Catania T."/>
        </authorList>
    </citation>
    <scope>NUCLEOTIDE SEQUENCE</scope>
    <source>
        <strain evidence="1">S-188037</strain>
    </source>
</reference>
<accession>A0AAD4SZK6</accession>
<organism evidence="1 2">
    <name type="scientific">Papaver atlanticum</name>
    <dbReference type="NCBI Taxonomy" id="357466"/>
    <lineage>
        <taxon>Eukaryota</taxon>
        <taxon>Viridiplantae</taxon>
        <taxon>Streptophyta</taxon>
        <taxon>Embryophyta</taxon>
        <taxon>Tracheophyta</taxon>
        <taxon>Spermatophyta</taxon>
        <taxon>Magnoliopsida</taxon>
        <taxon>Ranunculales</taxon>
        <taxon>Papaveraceae</taxon>
        <taxon>Papaveroideae</taxon>
        <taxon>Papaver</taxon>
    </lineage>
</organism>
<evidence type="ECO:0000313" key="1">
    <source>
        <dbReference type="EMBL" id="KAI3928289.1"/>
    </source>
</evidence>
<sequence length="73" mass="8591">MTILQSLKQKREQVNHKLIITGLLVRFQKMICCYKLNHLISTQIYTKIHTADGNGFLYNVNILPQRWVFSLTN</sequence>
<protein>
    <submittedName>
        <fullName evidence="1">Uncharacterized protein</fullName>
    </submittedName>
</protein>
<dbReference type="EMBL" id="JAJJMB010007708">
    <property type="protein sequence ID" value="KAI3928289.1"/>
    <property type="molecule type" value="Genomic_DNA"/>
</dbReference>
<feature type="non-terminal residue" evidence="1">
    <location>
        <position position="1"/>
    </location>
</feature>
<name>A0AAD4SZK6_9MAGN</name>
<dbReference type="Proteomes" id="UP001202328">
    <property type="component" value="Unassembled WGS sequence"/>
</dbReference>
<comment type="caution">
    <text evidence="1">The sequence shown here is derived from an EMBL/GenBank/DDBJ whole genome shotgun (WGS) entry which is preliminary data.</text>
</comment>
<gene>
    <name evidence="1" type="ORF">MKW98_023890</name>
</gene>
<keyword evidence="2" id="KW-1185">Reference proteome</keyword>